<reference evidence="2" key="1">
    <citation type="submission" date="2023-08" db="EMBL/GenBank/DDBJ databases">
        <title>Reference Genome Resource for the Citrus Pathogen Phytophthora citrophthora.</title>
        <authorList>
            <person name="Moller H."/>
            <person name="Coetzee B."/>
            <person name="Rose L.J."/>
            <person name="Van Niekerk J.M."/>
        </authorList>
    </citation>
    <scope>NUCLEOTIDE SEQUENCE</scope>
    <source>
        <strain evidence="2">STE-U-9442</strain>
    </source>
</reference>
<organism evidence="2 3">
    <name type="scientific">Phytophthora citrophthora</name>
    <dbReference type="NCBI Taxonomy" id="4793"/>
    <lineage>
        <taxon>Eukaryota</taxon>
        <taxon>Sar</taxon>
        <taxon>Stramenopiles</taxon>
        <taxon>Oomycota</taxon>
        <taxon>Peronosporomycetes</taxon>
        <taxon>Peronosporales</taxon>
        <taxon>Peronosporaceae</taxon>
        <taxon>Phytophthora</taxon>
    </lineage>
</organism>
<evidence type="ECO:0000256" key="1">
    <source>
        <dbReference type="SAM" id="MobiDB-lite"/>
    </source>
</evidence>
<dbReference type="Proteomes" id="UP001259832">
    <property type="component" value="Unassembled WGS sequence"/>
</dbReference>
<feature type="compositionally biased region" description="Basic and acidic residues" evidence="1">
    <location>
        <begin position="69"/>
        <end position="80"/>
    </location>
</feature>
<evidence type="ECO:0000313" key="3">
    <source>
        <dbReference type="Proteomes" id="UP001259832"/>
    </source>
</evidence>
<dbReference type="AlphaFoldDB" id="A0AAD9G3N9"/>
<feature type="region of interest" description="Disordered" evidence="1">
    <location>
        <begin position="1"/>
        <end position="29"/>
    </location>
</feature>
<keyword evidence="3" id="KW-1185">Reference proteome</keyword>
<name>A0AAD9G3N9_9STRA</name>
<evidence type="ECO:0000313" key="2">
    <source>
        <dbReference type="EMBL" id="KAK1931544.1"/>
    </source>
</evidence>
<protein>
    <submittedName>
        <fullName evidence="2">Uncharacterized protein</fullName>
    </submittedName>
</protein>
<sequence length="285" mass="32296">MVQNSVLPTFEEAPSSTPSSKQADGDQQVWQDMLENCSIPDYELAFVQTQEGEDEASAEDHENEDENLDHDSDFDDARVESDDEANAAASEHDYCEFDGDDDFAGGEFVEFEHEDVASHVTDLVSVSEDVEGDENGCDFLFDPSDEHEAEWNSNLIDEVNDPPRQSTQNPVRDDVLGFAQQMLVGKVHPRDKEVRRTQDWKRTKVNAQRVMAVRRAGLREIAECEPFEGFEVCSAFKALHADQRDKGGLQASDIKIPRNYREAMRSKQESFWKEVMDKEMAALMC</sequence>
<accession>A0AAD9G3N9</accession>
<gene>
    <name evidence="2" type="ORF">P3T76_012873</name>
</gene>
<feature type="compositionally biased region" description="Acidic residues" evidence="1">
    <location>
        <begin position="51"/>
        <end position="68"/>
    </location>
</feature>
<proteinExistence type="predicted"/>
<dbReference type="EMBL" id="JASMQC010000033">
    <property type="protein sequence ID" value="KAK1931544.1"/>
    <property type="molecule type" value="Genomic_DNA"/>
</dbReference>
<comment type="caution">
    <text evidence="2">The sequence shown here is derived from an EMBL/GenBank/DDBJ whole genome shotgun (WGS) entry which is preliminary data.</text>
</comment>
<feature type="region of interest" description="Disordered" evidence="1">
    <location>
        <begin position="48"/>
        <end position="98"/>
    </location>
</feature>